<dbReference type="Gene3D" id="1.10.10.60">
    <property type="entry name" value="Homeodomain-like"/>
    <property type="match status" value="2"/>
</dbReference>
<evidence type="ECO:0000313" key="4">
    <source>
        <dbReference type="EMBL" id="KAL3391510.1"/>
    </source>
</evidence>
<dbReference type="SMART" id="SM00674">
    <property type="entry name" value="CENPB"/>
    <property type="match status" value="1"/>
</dbReference>
<dbReference type="Proteomes" id="UP001627154">
    <property type="component" value="Unassembled WGS sequence"/>
</dbReference>
<dbReference type="PANTHER" id="PTHR19303:SF73">
    <property type="entry name" value="PROTEIN PDC2"/>
    <property type="match status" value="1"/>
</dbReference>
<dbReference type="InterPro" id="IPR009057">
    <property type="entry name" value="Homeodomain-like_sf"/>
</dbReference>
<dbReference type="SUPFAM" id="SSF46689">
    <property type="entry name" value="Homeodomain-like"/>
    <property type="match status" value="2"/>
</dbReference>
<sequence length="495" mass="57061">MGRVNKTLSVTEKYRILKVLENKNKKDFKNVAKENNLALSTLYSIIQRKNDILSRVESGDTARIRNRGAGYPAVDEALLQWLKHQPENSDTISGPILQEKAKSFANELGLHKFQASNGWLDKFKARHGIVLKKLCGDSASVKNSQYNEWHRSLSDIVKNYLPEDVFNADELGLFFKCLPDYILTLENEDCHGGQRSKERITVLLACNSTGTEKLTPLVIGKAVKPRCFRGIKTLPLEYASNNKAWMTTTLFSDWLLKLNAQMRFKKRNILMFIDSCAAHGVLPELSNVKIQFLPRCATSTLQPFDQGVFKTFKYLYRREIVRKTMEEIKENEKPSSIDLIHAIRMIDKSWKNIPLKTIRNCFKSCGFKFFDEIPDLSYAIDIETITRENNELNYLLQTNVKFENFINFDGNLFICDQSFDSEIITSEDENSDQQSDEEDERNLSVQINTSREVRKAIDCLKNFFEMNTCADENIFSKILEIENVADQIIVKNKYK</sequence>
<dbReference type="Pfam" id="PF03221">
    <property type="entry name" value="HTH_Tnp_Tc5"/>
    <property type="match status" value="1"/>
</dbReference>
<dbReference type="Pfam" id="PF03184">
    <property type="entry name" value="DDE_1"/>
    <property type="match status" value="1"/>
</dbReference>
<organism evidence="4 5">
    <name type="scientific">Trichogramma kaykai</name>
    <dbReference type="NCBI Taxonomy" id="54128"/>
    <lineage>
        <taxon>Eukaryota</taxon>
        <taxon>Metazoa</taxon>
        <taxon>Ecdysozoa</taxon>
        <taxon>Arthropoda</taxon>
        <taxon>Hexapoda</taxon>
        <taxon>Insecta</taxon>
        <taxon>Pterygota</taxon>
        <taxon>Neoptera</taxon>
        <taxon>Endopterygota</taxon>
        <taxon>Hymenoptera</taxon>
        <taxon>Apocrita</taxon>
        <taxon>Proctotrupomorpha</taxon>
        <taxon>Chalcidoidea</taxon>
        <taxon>Trichogrammatidae</taxon>
        <taxon>Trichogramma</taxon>
    </lineage>
</organism>
<accession>A0ABD2WEJ4</accession>
<keyword evidence="5" id="KW-1185">Reference proteome</keyword>
<comment type="caution">
    <text evidence="4">The sequence shown here is derived from an EMBL/GenBank/DDBJ whole genome shotgun (WGS) entry which is preliminary data.</text>
</comment>
<dbReference type="InterPro" id="IPR004875">
    <property type="entry name" value="DDE_SF_endonuclease_dom"/>
</dbReference>
<dbReference type="EMBL" id="JBJJXI010000109">
    <property type="protein sequence ID" value="KAL3391510.1"/>
    <property type="molecule type" value="Genomic_DNA"/>
</dbReference>
<dbReference type="AlphaFoldDB" id="A0ABD2WEJ4"/>
<comment type="subcellular location">
    <subcellularLocation>
        <location evidence="1">Nucleus</location>
    </subcellularLocation>
</comment>
<name>A0ABD2WEJ4_9HYME</name>
<evidence type="ECO:0000256" key="2">
    <source>
        <dbReference type="ARBA" id="ARBA00023125"/>
    </source>
</evidence>
<keyword evidence="2" id="KW-0238">DNA-binding</keyword>
<evidence type="ECO:0000313" key="5">
    <source>
        <dbReference type="Proteomes" id="UP001627154"/>
    </source>
</evidence>
<feature type="domain" description="HTH CENPB-type" evidence="3">
    <location>
        <begin position="62"/>
        <end position="133"/>
    </location>
</feature>
<protein>
    <recommendedName>
        <fullName evidence="3">HTH CENPB-type domain-containing protein</fullName>
    </recommendedName>
</protein>
<evidence type="ECO:0000256" key="1">
    <source>
        <dbReference type="ARBA" id="ARBA00004123"/>
    </source>
</evidence>
<dbReference type="InterPro" id="IPR006600">
    <property type="entry name" value="HTH_CenpB_DNA-bd_dom"/>
</dbReference>
<evidence type="ECO:0000259" key="3">
    <source>
        <dbReference type="PROSITE" id="PS51253"/>
    </source>
</evidence>
<dbReference type="GO" id="GO:0005634">
    <property type="term" value="C:nucleus"/>
    <property type="evidence" value="ECO:0007669"/>
    <property type="project" value="UniProtKB-SubCell"/>
</dbReference>
<proteinExistence type="predicted"/>
<dbReference type="GO" id="GO:0003677">
    <property type="term" value="F:DNA binding"/>
    <property type="evidence" value="ECO:0007669"/>
    <property type="project" value="UniProtKB-KW"/>
</dbReference>
<reference evidence="4 5" key="1">
    <citation type="journal article" date="2024" name="bioRxiv">
        <title>A reference genome for Trichogramma kaykai: A tiny desert-dwelling parasitoid wasp with competing sex-ratio distorters.</title>
        <authorList>
            <person name="Culotta J."/>
            <person name="Lindsey A.R."/>
        </authorList>
    </citation>
    <scope>NUCLEOTIDE SEQUENCE [LARGE SCALE GENOMIC DNA]</scope>
    <source>
        <strain evidence="4 5">KSX58</strain>
    </source>
</reference>
<gene>
    <name evidence="4" type="ORF">TKK_013829</name>
</gene>
<dbReference type="PANTHER" id="PTHR19303">
    <property type="entry name" value="TRANSPOSON"/>
    <property type="match status" value="1"/>
</dbReference>
<dbReference type="InterPro" id="IPR050863">
    <property type="entry name" value="CenT-Element_Derived"/>
</dbReference>
<dbReference type="PROSITE" id="PS51253">
    <property type="entry name" value="HTH_CENPB"/>
    <property type="match status" value="1"/>
</dbReference>